<evidence type="ECO:0000259" key="11">
    <source>
        <dbReference type="Pfam" id="PF00483"/>
    </source>
</evidence>
<comment type="pathway">
    <text evidence="2">Nucleotide-sugar biosynthesis; UDP-N-acetyl-alpha-D-glucosamine biosynthesis; UDP-N-acetyl-alpha-D-glucosamine from N-acetyl-alpha-D-glucosamine 1-phosphate: step 1/1.</text>
</comment>
<evidence type="ECO:0000256" key="4">
    <source>
        <dbReference type="ARBA" id="ARBA00007947"/>
    </source>
</evidence>
<comment type="pathway">
    <text evidence="1">Nucleotide-sugar biosynthesis; UDP-N-acetyl-alpha-D-glucosamine biosynthesis; N-acetyl-alpha-D-glucosamine 1-phosphate from alpha-D-glucosamine 6-phosphate (route II): step 2/2.</text>
</comment>
<gene>
    <name evidence="13" type="ORF">ENT99_04820</name>
    <name evidence="14" type="ORF">ENU64_06630</name>
</gene>
<dbReference type="PANTHER" id="PTHR43584:SF8">
    <property type="entry name" value="N-ACETYLMURAMATE ALPHA-1-PHOSPHATE URIDYLYLTRANSFERASE"/>
    <property type="match status" value="1"/>
</dbReference>
<comment type="catalytic activity">
    <reaction evidence="10">
        <text>N-acetyl-alpha-D-glucosamine 1-phosphate + UTP + H(+) = UDP-N-acetyl-alpha-D-glucosamine + diphosphate</text>
        <dbReference type="Rhea" id="RHEA:13509"/>
        <dbReference type="ChEBI" id="CHEBI:15378"/>
        <dbReference type="ChEBI" id="CHEBI:33019"/>
        <dbReference type="ChEBI" id="CHEBI:46398"/>
        <dbReference type="ChEBI" id="CHEBI:57705"/>
        <dbReference type="ChEBI" id="CHEBI:57776"/>
        <dbReference type="EC" id="2.7.7.23"/>
    </reaction>
</comment>
<dbReference type="Pfam" id="PF00483">
    <property type="entry name" value="NTP_transferase"/>
    <property type="match status" value="1"/>
</dbReference>
<comment type="caution">
    <text evidence="14">The sequence shown here is derived from an EMBL/GenBank/DDBJ whole genome shotgun (WGS) entry which is preliminary data.</text>
</comment>
<dbReference type="NCBIfam" id="TIGR03992">
    <property type="entry name" value="Arch_glmU"/>
    <property type="match status" value="1"/>
</dbReference>
<dbReference type="UniPathway" id="UPA00113">
    <property type="reaction ID" value="UER00532"/>
</dbReference>
<dbReference type="InterPro" id="IPR005835">
    <property type="entry name" value="NTP_transferase_dom"/>
</dbReference>
<dbReference type="InterPro" id="IPR001451">
    <property type="entry name" value="Hexapep"/>
</dbReference>
<dbReference type="EMBL" id="DTAU01000098">
    <property type="protein sequence ID" value="HFQ79009.1"/>
    <property type="molecule type" value="Genomic_DNA"/>
</dbReference>
<evidence type="ECO:0000256" key="10">
    <source>
        <dbReference type="ARBA" id="ARBA00048493"/>
    </source>
</evidence>
<evidence type="ECO:0000256" key="8">
    <source>
        <dbReference type="ARBA" id="ARBA00023315"/>
    </source>
</evidence>
<dbReference type="Gene3D" id="3.90.550.10">
    <property type="entry name" value="Spore Coat Polysaccharide Biosynthesis Protein SpsA, Chain A"/>
    <property type="match status" value="1"/>
</dbReference>
<evidence type="ECO:0000256" key="7">
    <source>
        <dbReference type="ARBA" id="ARBA00023268"/>
    </source>
</evidence>
<dbReference type="GO" id="GO:0003977">
    <property type="term" value="F:UDP-N-acetylglucosamine diphosphorylase activity"/>
    <property type="evidence" value="ECO:0007669"/>
    <property type="project" value="UniProtKB-EC"/>
</dbReference>
<keyword evidence="7" id="KW-0511">Multifunctional enzyme</keyword>
<dbReference type="EMBL" id="DTDH01000178">
    <property type="protein sequence ID" value="HGT99086.1"/>
    <property type="molecule type" value="Genomic_DNA"/>
</dbReference>
<evidence type="ECO:0000256" key="3">
    <source>
        <dbReference type="ARBA" id="ARBA00007707"/>
    </source>
</evidence>
<dbReference type="Gene3D" id="2.160.10.10">
    <property type="entry name" value="Hexapeptide repeat proteins"/>
    <property type="match status" value="1"/>
</dbReference>
<dbReference type="Pfam" id="PF00132">
    <property type="entry name" value="Hexapep"/>
    <property type="match status" value="1"/>
</dbReference>
<comment type="catalytic activity">
    <reaction evidence="9">
        <text>alpha-D-glucosamine 1-phosphate + acetyl-CoA = N-acetyl-alpha-D-glucosamine 1-phosphate + CoA + H(+)</text>
        <dbReference type="Rhea" id="RHEA:13725"/>
        <dbReference type="ChEBI" id="CHEBI:15378"/>
        <dbReference type="ChEBI" id="CHEBI:57287"/>
        <dbReference type="ChEBI" id="CHEBI:57288"/>
        <dbReference type="ChEBI" id="CHEBI:57776"/>
        <dbReference type="ChEBI" id="CHEBI:58516"/>
        <dbReference type="EC" id="2.3.1.157"/>
    </reaction>
</comment>
<organism evidence="14">
    <name type="scientific">Ignisphaera aggregans</name>
    <dbReference type="NCBI Taxonomy" id="334771"/>
    <lineage>
        <taxon>Archaea</taxon>
        <taxon>Thermoproteota</taxon>
        <taxon>Thermoprotei</taxon>
        <taxon>Desulfurococcales</taxon>
        <taxon>Desulfurococcaceae</taxon>
        <taxon>Ignisphaera</taxon>
    </lineage>
</organism>
<keyword evidence="6" id="KW-0548">Nucleotidyltransferase</keyword>
<dbReference type="PANTHER" id="PTHR43584">
    <property type="entry name" value="NUCLEOTIDYL TRANSFERASE"/>
    <property type="match status" value="1"/>
</dbReference>
<dbReference type="GO" id="GO:0019134">
    <property type="term" value="F:glucosamine-1-phosphate N-acetyltransferase activity"/>
    <property type="evidence" value="ECO:0007669"/>
    <property type="project" value="UniProtKB-EC"/>
</dbReference>
<dbReference type="InterPro" id="IPR029044">
    <property type="entry name" value="Nucleotide-diphossugar_trans"/>
</dbReference>
<dbReference type="CDD" id="cd05636">
    <property type="entry name" value="LbH_G1P_TT_C_like"/>
    <property type="match status" value="1"/>
</dbReference>
<dbReference type="SUPFAM" id="SSF53448">
    <property type="entry name" value="Nucleotide-diphospho-sugar transferases"/>
    <property type="match status" value="1"/>
</dbReference>
<dbReference type="InterPro" id="IPR011004">
    <property type="entry name" value="Trimer_LpxA-like_sf"/>
</dbReference>
<keyword evidence="5 14" id="KW-0808">Transferase</keyword>
<evidence type="ECO:0000256" key="1">
    <source>
        <dbReference type="ARBA" id="ARBA00005166"/>
    </source>
</evidence>
<evidence type="ECO:0000256" key="6">
    <source>
        <dbReference type="ARBA" id="ARBA00022695"/>
    </source>
</evidence>
<feature type="domain" description="Nucleotidyl transferase" evidence="11">
    <location>
        <begin position="6"/>
        <end position="233"/>
    </location>
</feature>
<evidence type="ECO:0000256" key="2">
    <source>
        <dbReference type="ARBA" id="ARBA00005208"/>
    </source>
</evidence>
<evidence type="ECO:0000256" key="5">
    <source>
        <dbReference type="ARBA" id="ARBA00022679"/>
    </source>
</evidence>
<dbReference type="AlphaFoldDB" id="A0A7J3N043"/>
<comment type="similarity">
    <text evidence="3">In the C-terminal section; belongs to the transferase hexapeptide repeat family.</text>
</comment>
<dbReference type="Pfam" id="PF25087">
    <property type="entry name" value="GMPPB_C"/>
    <property type="match status" value="1"/>
</dbReference>
<comment type="similarity">
    <text evidence="4">In the N-terminal section; belongs to the N-acetylglucosamine-1-phosphate uridyltransferase family.</text>
</comment>
<proteinExistence type="inferred from homology"/>
<feature type="domain" description="Mannose-1-phosphate guanyltransferase C-terminal" evidence="12">
    <location>
        <begin position="274"/>
        <end position="356"/>
    </location>
</feature>
<protein>
    <submittedName>
        <fullName evidence="14">Nucleotidyl transferase</fullName>
    </submittedName>
</protein>
<dbReference type="SUPFAM" id="SSF51161">
    <property type="entry name" value="Trimeric LpxA-like enzymes"/>
    <property type="match status" value="1"/>
</dbReference>
<dbReference type="InterPro" id="IPR050065">
    <property type="entry name" value="GlmU-like"/>
</dbReference>
<keyword evidence="8" id="KW-0012">Acyltransferase</keyword>
<dbReference type="GO" id="GO:0006048">
    <property type="term" value="P:UDP-N-acetylglucosamine biosynthetic process"/>
    <property type="evidence" value="ECO:0007669"/>
    <property type="project" value="UniProtKB-UniPathway"/>
</dbReference>
<name>A0A7J3N043_9CREN</name>
<dbReference type="CDD" id="cd04181">
    <property type="entry name" value="NTP_transferase"/>
    <property type="match status" value="1"/>
</dbReference>
<evidence type="ECO:0000259" key="12">
    <source>
        <dbReference type="Pfam" id="PF25087"/>
    </source>
</evidence>
<sequence>MKVLIGIVLAAGKGKRLCPLTETRPKILLPILGQPVIYRHIDLLKKLGIDKVVVVVSHFREKVVEVVKDIANDIGVEVDFVDQKEELGTGHAVKVVLRKYEDDAVISYGDIYIQHTKLLPSLIDVVRRKDNYIVGVEVGDISRYGKLIVDGDRVLGVIEKPSEGGRGLINAGIYVVKGSVLKLVEEIGLSPRREYELTDLISIANEKGYTFKFIKIESEWWQDIGYPWDFLKSVKLELSDIRSRVIKGEIDHSVTIKGAVVVDEGAVVKGSTYIEGPVYIGKDTVIGPNSYLRPYTSIERGSHIGFSVEVKESIVLEKSHAAHLTYIGDSIIGENVNLGAGTLIANLRFDEKTVKVSIDGIRIDTGRRKMGAIIGGYVRTGVNVSIMPGVKIGSYSIIYPGVTVYRDIPPNAIVDRDWI</sequence>
<evidence type="ECO:0000313" key="13">
    <source>
        <dbReference type="EMBL" id="HFQ79009.1"/>
    </source>
</evidence>
<accession>A0A7J3N043</accession>
<evidence type="ECO:0000256" key="9">
    <source>
        <dbReference type="ARBA" id="ARBA00048247"/>
    </source>
</evidence>
<dbReference type="InterPro" id="IPR023915">
    <property type="entry name" value="Bifunctiontional_GlmU_arc-type"/>
</dbReference>
<reference evidence="14" key="1">
    <citation type="journal article" date="2020" name="mSystems">
        <title>Genome- and Community-Level Interaction Insights into Carbon Utilization and Element Cycling Functions of Hydrothermarchaeota in Hydrothermal Sediment.</title>
        <authorList>
            <person name="Zhou Z."/>
            <person name="Liu Y."/>
            <person name="Xu W."/>
            <person name="Pan J."/>
            <person name="Luo Z.H."/>
            <person name="Li M."/>
        </authorList>
    </citation>
    <scope>NUCLEOTIDE SEQUENCE [LARGE SCALE GENOMIC DNA]</scope>
    <source>
        <strain evidence="13">SpSt-629</strain>
        <strain evidence="14">SpSt-688</strain>
    </source>
</reference>
<evidence type="ECO:0000313" key="14">
    <source>
        <dbReference type="EMBL" id="HGT99086.1"/>
    </source>
</evidence>
<dbReference type="InterPro" id="IPR056729">
    <property type="entry name" value="GMPPB_C"/>
</dbReference>